<accession>A0A8J6N111</accession>
<dbReference type="InterPro" id="IPR004437">
    <property type="entry name" value="ParB/RepB/Spo0J"/>
</dbReference>
<dbReference type="Gene3D" id="3.90.1530.30">
    <property type="match status" value="1"/>
</dbReference>
<dbReference type="FunFam" id="1.10.10.2830:FF:000001">
    <property type="entry name" value="Chromosome partitioning protein ParB"/>
    <property type="match status" value="1"/>
</dbReference>
<dbReference type="Pfam" id="PF23552">
    <property type="entry name" value="ParB_C"/>
    <property type="match status" value="1"/>
</dbReference>
<dbReference type="GO" id="GO:0003677">
    <property type="term" value="F:DNA binding"/>
    <property type="evidence" value="ECO:0007669"/>
    <property type="project" value="UniProtKB-KW"/>
</dbReference>
<dbReference type="SUPFAM" id="SSF110849">
    <property type="entry name" value="ParB/Sulfiredoxin"/>
    <property type="match status" value="1"/>
</dbReference>
<dbReference type="InterPro" id="IPR050336">
    <property type="entry name" value="Chromosome_partition/occlusion"/>
</dbReference>
<dbReference type="SMART" id="SM00470">
    <property type="entry name" value="ParB"/>
    <property type="match status" value="1"/>
</dbReference>
<proteinExistence type="inferred from homology"/>
<evidence type="ECO:0000259" key="5">
    <source>
        <dbReference type="SMART" id="SM00470"/>
    </source>
</evidence>
<reference evidence="6 7" key="1">
    <citation type="submission" date="2020-08" db="EMBL/GenBank/DDBJ databases">
        <title>Bridging the membrane lipid divide: bacteria of the FCB group superphylum have the potential to synthesize archaeal ether lipids.</title>
        <authorList>
            <person name="Villanueva L."/>
            <person name="Von Meijenfeldt F.A.B."/>
            <person name="Westbye A.B."/>
            <person name="Yadav S."/>
            <person name="Hopmans E.C."/>
            <person name="Dutilh B.E."/>
            <person name="Sinninghe Damste J.S."/>
        </authorList>
    </citation>
    <scope>NUCLEOTIDE SEQUENCE [LARGE SCALE GENOMIC DNA]</scope>
    <source>
        <strain evidence="6">NIOZ-UU27</strain>
    </source>
</reference>
<dbReference type="CDD" id="cd16393">
    <property type="entry name" value="SPO0J_N"/>
    <property type="match status" value="1"/>
</dbReference>
<dbReference type="InterPro" id="IPR041468">
    <property type="entry name" value="HTH_ParB/Spo0J"/>
</dbReference>
<dbReference type="InterPro" id="IPR057240">
    <property type="entry name" value="ParB_dimer_C"/>
</dbReference>
<comment type="caution">
    <text evidence="6">The sequence shown here is derived from an EMBL/GenBank/DDBJ whole genome shotgun (WGS) entry which is preliminary data.</text>
</comment>
<evidence type="ECO:0000256" key="2">
    <source>
        <dbReference type="ARBA" id="ARBA00022829"/>
    </source>
</evidence>
<dbReference type="EMBL" id="JACNJD010000322">
    <property type="protein sequence ID" value="MBC8178877.1"/>
    <property type="molecule type" value="Genomic_DNA"/>
</dbReference>
<evidence type="ECO:0000313" key="7">
    <source>
        <dbReference type="Proteomes" id="UP000650524"/>
    </source>
</evidence>
<keyword evidence="3" id="KW-0238">DNA-binding</keyword>
<dbReference type="AlphaFoldDB" id="A0A8J6N111"/>
<dbReference type="Gene3D" id="1.10.10.2830">
    <property type="match status" value="1"/>
</dbReference>
<name>A0A8J6N111_9DELT</name>
<feature type="region of interest" description="Disordered" evidence="4">
    <location>
        <begin position="1"/>
        <end position="24"/>
    </location>
</feature>
<dbReference type="Proteomes" id="UP000650524">
    <property type="component" value="Unassembled WGS sequence"/>
</dbReference>
<dbReference type="PANTHER" id="PTHR33375">
    <property type="entry name" value="CHROMOSOME-PARTITIONING PROTEIN PARB-RELATED"/>
    <property type="match status" value="1"/>
</dbReference>
<dbReference type="GO" id="GO:0045881">
    <property type="term" value="P:positive regulation of sporulation resulting in formation of a cellular spore"/>
    <property type="evidence" value="ECO:0007669"/>
    <property type="project" value="TreeGrafter"/>
</dbReference>
<evidence type="ECO:0000256" key="1">
    <source>
        <dbReference type="ARBA" id="ARBA00006295"/>
    </source>
</evidence>
<dbReference type="NCBIfam" id="TIGR00180">
    <property type="entry name" value="parB_part"/>
    <property type="match status" value="1"/>
</dbReference>
<dbReference type="Pfam" id="PF17762">
    <property type="entry name" value="HTH_ParB"/>
    <property type="match status" value="1"/>
</dbReference>
<feature type="domain" description="ParB-like N-terminal" evidence="5">
    <location>
        <begin position="29"/>
        <end position="118"/>
    </location>
</feature>
<dbReference type="SUPFAM" id="SSF109709">
    <property type="entry name" value="KorB DNA-binding domain-like"/>
    <property type="match status" value="1"/>
</dbReference>
<keyword evidence="2" id="KW-0159">Chromosome partition</keyword>
<dbReference type="GO" id="GO:0007059">
    <property type="term" value="P:chromosome segregation"/>
    <property type="evidence" value="ECO:0007669"/>
    <property type="project" value="UniProtKB-KW"/>
</dbReference>
<sequence>MAKRKALGKGLSALIPDADKSDDRDEQFFQCPVEVIEPNPHQPRQKFSPHELKDMVASVKNNGIIAPLLVSKTETGYQLIAGERRWRAAQKAGLRRVPVVVREATPSESLELALIENIHRKDLNPIEEAVACAKLIEETGITQDALAKRLSKDRSSITNLLRLLKLPIQIQQDVIDSRLSMGHARLLAGFKKSQDQWALRNTIIKRGLSVRQSEALAKRGTGSTNTILKGSAKDPYLRSLEDNLKRSLGTKVEIRKRGKKGTVVVHFYSNDELDRLLELLG</sequence>
<organism evidence="6 7">
    <name type="scientific">Candidatus Desulfacyla euxinica</name>
    <dbReference type="NCBI Taxonomy" id="2841693"/>
    <lineage>
        <taxon>Bacteria</taxon>
        <taxon>Deltaproteobacteria</taxon>
        <taxon>Candidatus Desulfacyla</taxon>
    </lineage>
</organism>
<dbReference type="FunFam" id="3.90.1530.30:FF:000001">
    <property type="entry name" value="Chromosome partitioning protein ParB"/>
    <property type="match status" value="1"/>
</dbReference>
<evidence type="ECO:0000256" key="3">
    <source>
        <dbReference type="ARBA" id="ARBA00023125"/>
    </source>
</evidence>
<protein>
    <submittedName>
        <fullName evidence="6">ParB/RepB/Spo0J family partition protein</fullName>
    </submittedName>
</protein>
<dbReference type="InterPro" id="IPR036086">
    <property type="entry name" value="ParB/Sulfiredoxin_sf"/>
</dbReference>
<dbReference type="Pfam" id="PF02195">
    <property type="entry name" value="ParB_N"/>
    <property type="match status" value="1"/>
</dbReference>
<comment type="similarity">
    <text evidence="1">Belongs to the ParB family.</text>
</comment>
<evidence type="ECO:0000313" key="6">
    <source>
        <dbReference type="EMBL" id="MBC8178877.1"/>
    </source>
</evidence>
<gene>
    <name evidence="6" type="ORF">H8E19_15845</name>
</gene>
<dbReference type="GO" id="GO:0005694">
    <property type="term" value="C:chromosome"/>
    <property type="evidence" value="ECO:0007669"/>
    <property type="project" value="TreeGrafter"/>
</dbReference>
<evidence type="ECO:0000256" key="4">
    <source>
        <dbReference type="SAM" id="MobiDB-lite"/>
    </source>
</evidence>
<dbReference type="PANTHER" id="PTHR33375:SF1">
    <property type="entry name" value="CHROMOSOME-PARTITIONING PROTEIN PARB-RELATED"/>
    <property type="match status" value="1"/>
</dbReference>
<dbReference type="InterPro" id="IPR003115">
    <property type="entry name" value="ParB_N"/>
</dbReference>